<dbReference type="GO" id="GO:0005198">
    <property type="term" value="F:structural molecule activity"/>
    <property type="evidence" value="ECO:0007669"/>
    <property type="project" value="InterPro"/>
</dbReference>
<protein>
    <submittedName>
        <fullName evidence="1">Flagellar protein FlaF</fullName>
    </submittedName>
</protein>
<sequence length="170" mass="17783">MGISVSASTAIIVAGLFFAFTAFYPVAANGFDRVTDATHEVNERALEQQNTDVSLVSAILFEGEEDAADELVIEADNDGSAGQVVSDTTLLVDNEYVALDAVDTSVSDGEDESATTDLWLSGETLTITLTDDALDGDVSDVARVVLVTESGVQAAAEVEPEDDEENGGEE</sequence>
<gene>
    <name evidence="1" type="ORF">SAMN06264855_10764</name>
</gene>
<dbReference type="Proteomes" id="UP000198397">
    <property type="component" value="Unassembled WGS sequence"/>
</dbReference>
<evidence type="ECO:0000313" key="2">
    <source>
        <dbReference type="Proteomes" id="UP000198397"/>
    </source>
</evidence>
<proteinExistence type="predicted"/>
<dbReference type="RefSeq" id="WP_089384604.1">
    <property type="nucleotide sequence ID" value="NZ_FZNQ01000007.1"/>
</dbReference>
<name>A0A238WDU5_HALVU</name>
<dbReference type="AlphaFoldDB" id="A0A238WDU5"/>
<dbReference type="Pfam" id="PF01917">
    <property type="entry name" value="Flagellin_arch-type"/>
    <property type="match status" value="1"/>
</dbReference>
<keyword evidence="1" id="KW-0969">Cilium</keyword>
<keyword evidence="1" id="KW-0282">Flagellum</keyword>
<dbReference type="PANTHER" id="PTHR42200:SF2">
    <property type="entry name" value="ARCHAEAL FLAGELLA-RELATED PROTEIN F"/>
    <property type="match status" value="1"/>
</dbReference>
<keyword evidence="2" id="KW-1185">Reference proteome</keyword>
<accession>A0A238WDU5</accession>
<evidence type="ECO:0000313" key="1">
    <source>
        <dbReference type="EMBL" id="SNR44766.1"/>
    </source>
</evidence>
<keyword evidence="1" id="KW-0966">Cell projection</keyword>
<dbReference type="EMBL" id="FZNQ01000007">
    <property type="protein sequence ID" value="SNR44766.1"/>
    <property type="molecule type" value="Genomic_DNA"/>
</dbReference>
<organism evidence="1 2">
    <name type="scientific">Halorubrum vacuolatum</name>
    <name type="common">Natronobacterium vacuolatum</name>
    <dbReference type="NCBI Taxonomy" id="63740"/>
    <lineage>
        <taxon>Archaea</taxon>
        <taxon>Methanobacteriati</taxon>
        <taxon>Methanobacteriota</taxon>
        <taxon>Stenosarchaea group</taxon>
        <taxon>Halobacteria</taxon>
        <taxon>Halobacteriales</taxon>
        <taxon>Haloferacaceae</taxon>
        <taxon>Halorubrum</taxon>
    </lineage>
</organism>
<dbReference type="InterPro" id="IPR002774">
    <property type="entry name" value="Flagellin_arc-type"/>
</dbReference>
<dbReference type="GO" id="GO:0097588">
    <property type="term" value="P:archaeal or bacterial-type flagellum-dependent cell motility"/>
    <property type="evidence" value="ECO:0007669"/>
    <property type="project" value="InterPro"/>
</dbReference>
<dbReference type="PANTHER" id="PTHR42200">
    <property type="entry name" value="ARCHAEAL FLAGELLA-RELATED PROTEIN F-RELATED"/>
    <property type="match status" value="1"/>
</dbReference>
<reference evidence="1 2" key="1">
    <citation type="submission" date="2017-06" db="EMBL/GenBank/DDBJ databases">
        <authorList>
            <person name="Kim H.J."/>
            <person name="Triplett B.A."/>
        </authorList>
    </citation>
    <scope>NUCLEOTIDE SEQUENCE [LARGE SCALE GENOMIC DNA]</scope>
    <source>
        <strain evidence="1 2">DSM 8800</strain>
    </source>
</reference>
<dbReference type="OrthoDB" id="62189at2157"/>